<protein>
    <submittedName>
        <fullName evidence="2">Uncharacterized protein</fullName>
    </submittedName>
</protein>
<feature type="region of interest" description="Disordered" evidence="1">
    <location>
        <begin position="1"/>
        <end position="25"/>
    </location>
</feature>
<accession>A0A9D4BM90</accession>
<dbReference type="Proteomes" id="UP000828390">
    <property type="component" value="Unassembled WGS sequence"/>
</dbReference>
<evidence type="ECO:0000256" key="1">
    <source>
        <dbReference type="SAM" id="MobiDB-lite"/>
    </source>
</evidence>
<sequence length="50" mass="5326">MLENLGGQKVTQGAGPASGNTPTKQCQTSFCARISFINHPSKVMLHLVLN</sequence>
<comment type="caution">
    <text evidence="2">The sequence shown here is derived from an EMBL/GenBank/DDBJ whole genome shotgun (WGS) entry which is preliminary data.</text>
</comment>
<name>A0A9D4BM90_DREPO</name>
<dbReference type="EMBL" id="JAIWYP010000015">
    <property type="protein sequence ID" value="KAH3701269.1"/>
    <property type="molecule type" value="Genomic_DNA"/>
</dbReference>
<dbReference type="AlphaFoldDB" id="A0A9D4BM90"/>
<keyword evidence="3" id="KW-1185">Reference proteome</keyword>
<proteinExistence type="predicted"/>
<reference evidence="2" key="1">
    <citation type="journal article" date="2019" name="bioRxiv">
        <title>The Genome of the Zebra Mussel, Dreissena polymorpha: A Resource for Invasive Species Research.</title>
        <authorList>
            <person name="McCartney M.A."/>
            <person name="Auch B."/>
            <person name="Kono T."/>
            <person name="Mallez S."/>
            <person name="Zhang Y."/>
            <person name="Obille A."/>
            <person name="Becker A."/>
            <person name="Abrahante J.E."/>
            <person name="Garbe J."/>
            <person name="Badalamenti J.P."/>
            <person name="Herman A."/>
            <person name="Mangelson H."/>
            <person name="Liachko I."/>
            <person name="Sullivan S."/>
            <person name="Sone E.D."/>
            <person name="Koren S."/>
            <person name="Silverstein K.A.T."/>
            <person name="Beckman K.B."/>
            <person name="Gohl D.M."/>
        </authorList>
    </citation>
    <scope>NUCLEOTIDE SEQUENCE</scope>
    <source>
        <strain evidence="2">Duluth1</strain>
        <tissue evidence="2">Whole animal</tissue>
    </source>
</reference>
<reference evidence="2" key="2">
    <citation type="submission" date="2020-11" db="EMBL/GenBank/DDBJ databases">
        <authorList>
            <person name="McCartney M.A."/>
            <person name="Auch B."/>
            <person name="Kono T."/>
            <person name="Mallez S."/>
            <person name="Becker A."/>
            <person name="Gohl D.M."/>
            <person name="Silverstein K.A.T."/>
            <person name="Koren S."/>
            <person name="Bechman K.B."/>
            <person name="Herman A."/>
            <person name="Abrahante J.E."/>
            <person name="Garbe J."/>
        </authorList>
    </citation>
    <scope>NUCLEOTIDE SEQUENCE</scope>
    <source>
        <strain evidence="2">Duluth1</strain>
        <tissue evidence="2">Whole animal</tissue>
    </source>
</reference>
<evidence type="ECO:0000313" key="2">
    <source>
        <dbReference type="EMBL" id="KAH3701269.1"/>
    </source>
</evidence>
<gene>
    <name evidence="2" type="ORF">DPMN_076252</name>
</gene>
<organism evidence="2 3">
    <name type="scientific">Dreissena polymorpha</name>
    <name type="common">Zebra mussel</name>
    <name type="synonym">Mytilus polymorpha</name>
    <dbReference type="NCBI Taxonomy" id="45954"/>
    <lineage>
        <taxon>Eukaryota</taxon>
        <taxon>Metazoa</taxon>
        <taxon>Spiralia</taxon>
        <taxon>Lophotrochozoa</taxon>
        <taxon>Mollusca</taxon>
        <taxon>Bivalvia</taxon>
        <taxon>Autobranchia</taxon>
        <taxon>Heteroconchia</taxon>
        <taxon>Euheterodonta</taxon>
        <taxon>Imparidentia</taxon>
        <taxon>Neoheterodontei</taxon>
        <taxon>Myida</taxon>
        <taxon>Dreissenoidea</taxon>
        <taxon>Dreissenidae</taxon>
        <taxon>Dreissena</taxon>
    </lineage>
</organism>
<evidence type="ECO:0000313" key="3">
    <source>
        <dbReference type="Proteomes" id="UP000828390"/>
    </source>
</evidence>